<dbReference type="STRING" id="393595.ABO_2309"/>
<keyword evidence="1" id="KW-0812">Transmembrane</keyword>
<feature type="transmembrane region" description="Helical" evidence="1">
    <location>
        <begin position="166"/>
        <end position="186"/>
    </location>
</feature>
<sequence length="188" mass="21263">MFAPFLQKHAAKSPTLLRAVSWALRGIRLSYPDVSFLKDPLSHITRLERRNLILASSAGFLITKANLVPREISALGISLSAPEQGVFLFFVSGMIIYFWVAFVAFGLSDFFIWRKAYQDYLEEREASIESESEESNMAFEMSGLPSLAWLYKKAGLLSFFRAVVEYLFPLIFGFYVAVLGLLGWFCSS</sequence>
<feature type="transmembrane region" description="Helical" evidence="1">
    <location>
        <begin position="86"/>
        <end position="107"/>
    </location>
</feature>
<keyword evidence="1" id="KW-0472">Membrane</keyword>
<dbReference type="HOGENOM" id="CLU_1438296_0_0_6"/>
<proteinExistence type="predicted"/>
<keyword evidence="3" id="KW-1185">Reference proteome</keyword>
<dbReference type="EMBL" id="AM286690">
    <property type="protein sequence ID" value="CAL17757.1"/>
    <property type="molecule type" value="Genomic_DNA"/>
</dbReference>
<name>Q0VM41_ALCBS</name>
<dbReference type="eggNOG" id="ENOG5033DIX">
    <property type="taxonomic scope" value="Bacteria"/>
</dbReference>
<dbReference type="OrthoDB" id="5917925at2"/>
<keyword evidence="1" id="KW-1133">Transmembrane helix</keyword>
<evidence type="ECO:0000256" key="1">
    <source>
        <dbReference type="SAM" id="Phobius"/>
    </source>
</evidence>
<evidence type="ECO:0000313" key="2">
    <source>
        <dbReference type="EMBL" id="CAL17757.1"/>
    </source>
</evidence>
<dbReference type="KEGG" id="abo:ABO_2309"/>
<reference evidence="2 3" key="1">
    <citation type="journal article" date="2006" name="Nat. Biotechnol.">
        <title>Genome sequence of the ubiquitous hydrocarbon-degrading marine bacterium Alcanivorax borkumensis.</title>
        <authorList>
            <person name="Schneiker S."/>
            <person name="Martins dos Santos V.A.P."/>
            <person name="Bartels D."/>
            <person name="Bekel T."/>
            <person name="Brecht M."/>
            <person name="Buhrmester J."/>
            <person name="Chernikova T.N."/>
            <person name="Denaro R."/>
            <person name="Ferrer M."/>
            <person name="Gertler C."/>
            <person name="Goesmann A."/>
            <person name="Golyshina O.V."/>
            <person name="Kaminski F."/>
            <person name="Khachane A.N."/>
            <person name="Lang S."/>
            <person name="Linke B."/>
            <person name="McHardy A.C."/>
            <person name="Meyer F."/>
            <person name="Nechitaylo T."/>
            <person name="Puehler A."/>
            <person name="Regenhardt D."/>
            <person name="Rupp O."/>
            <person name="Sabirova J.S."/>
            <person name="Selbitschka W."/>
            <person name="Yakimov M.M."/>
            <person name="Timmis K.N."/>
            <person name="Vorhoelter F.-J."/>
            <person name="Weidner S."/>
            <person name="Kaiser O."/>
            <person name="Golyshin P.N."/>
        </authorList>
    </citation>
    <scope>NUCLEOTIDE SEQUENCE [LARGE SCALE GENOMIC DNA]</scope>
    <source>
        <strain evidence="3">ATCC 700651 / DSM 11573 / NCIMB 13689 / SK2</strain>
    </source>
</reference>
<evidence type="ECO:0000313" key="3">
    <source>
        <dbReference type="Proteomes" id="UP000008871"/>
    </source>
</evidence>
<dbReference type="AlphaFoldDB" id="Q0VM41"/>
<dbReference type="RefSeq" id="WP_011589583.1">
    <property type="nucleotide sequence ID" value="NC_008260.1"/>
</dbReference>
<protein>
    <submittedName>
        <fullName evidence="2">Uncharacterized protein</fullName>
    </submittedName>
</protein>
<dbReference type="Proteomes" id="UP000008871">
    <property type="component" value="Chromosome"/>
</dbReference>
<gene>
    <name evidence="2" type="ordered locus">ABO_2309</name>
</gene>
<accession>Q0VM41</accession>
<organism evidence="2 3">
    <name type="scientific">Alcanivorax borkumensis (strain ATCC 700651 / DSM 11573 / NCIMB 13689 / SK2)</name>
    <dbReference type="NCBI Taxonomy" id="393595"/>
    <lineage>
        <taxon>Bacteria</taxon>
        <taxon>Pseudomonadati</taxon>
        <taxon>Pseudomonadota</taxon>
        <taxon>Gammaproteobacteria</taxon>
        <taxon>Oceanospirillales</taxon>
        <taxon>Alcanivoracaceae</taxon>
        <taxon>Alcanivorax</taxon>
    </lineage>
</organism>